<dbReference type="GO" id="GO:0003677">
    <property type="term" value="F:DNA binding"/>
    <property type="evidence" value="ECO:0007669"/>
    <property type="project" value="InterPro"/>
</dbReference>
<organism evidence="1 2">
    <name type="scientific">Streptomyces pratensis (strain ATCC 33331 / IAF-45CD)</name>
    <dbReference type="NCBI Taxonomy" id="591167"/>
    <lineage>
        <taxon>Bacteria</taxon>
        <taxon>Bacillati</taxon>
        <taxon>Actinomycetota</taxon>
        <taxon>Actinomycetes</taxon>
        <taxon>Kitasatosporales</taxon>
        <taxon>Streptomycetaceae</taxon>
        <taxon>Streptomyces</taxon>
    </lineage>
</organism>
<proteinExistence type="predicted"/>
<reference evidence="1 2" key="1">
    <citation type="submission" date="2011-01" db="EMBL/GenBank/DDBJ databases">
        <title>Complete sequence of chromosome of Streptomyces flavogriseus ATCC 33331.</title>
        <authorList>
            <consortium name="US DOE Joint Genome Institute"/>
            <person name="Lucas S."/>
            <person name="Copeland A."/>
            <person name="Lapidus A."/>
            <person name="Cheng J.-F."/>
            <person name="Goodwin L."/>
            <person name="Pitluck S."/>
            <person name="Davenport K."/>
            <person name="Detter J.C."/>
            <person name="Han C."/>
            <person name="Tapia R."/>
            <person name="Land M."/>
            <person name="Hauser L."/>
            <person name="Kyrpides N."/>
            <person name="Ivanova N."/>
            <person name="Ovchinnikova G."/>
            <person name="Pagani I."/>
            <person name="Brumm P."/>
            <person name="Mead D."/>
            <person name="Woyke T."/>
        </authorList>
    </citation>
    <scope>NUCLEOTIDE SEQUENCE [LARGE SCALE GENOMIC DNA]</scope>
    <source>
        <strain evidence="2">ATCC 33331 / IAF-45CD</strain>
    </source>
</reference>
<evidence type="ECO:0000313" key="2">
    <source>
        <dbReference type="Proteomes" id="UP000002066"/>
    </source>
</evidence>
<dbReference type="SUPFAM" id="SSF47413">
    <property type="entry name" value="lambda repressor-like DNA-binding domains"/>
    <property type="match status" value="1"/>
</dbReference>
<gene>
    <name evidence="1" type="ordered locus">Sfla_2973</name>
</gene>
<name>A0A8D3WKY8_STRFA</name>
<sequence>MNERLHSVLAQRGIPPESLAEVCEVDPKTVSRWLGGRVPHARHRFRVARHLRVEELFLWPAPERTALQQAAGSEQELVMTYQNRASVPRDTWLSLLKGAQEQIAVLVFSGTFFAQSNPHVAKMLAERASDGVRVRLCFGDSNGQAAAIRGREEGIGDTLAAKIRASLTYYRPLLSEAGCEVRLHDTTLYTSMFRYDNNLLVNPHVWGQPASANPILHLRRADTTGWFDNYAQSFEAVWATARPWTPDQEGPASHGQD</sequence>
<dbReference type="Gene3D" id="3.30.870.10">
    <property type="entry name" value="Endonuclease Chain A"/>
    <property type="match status" value="1"/>
</dbReference>
<dbReference type="AlphaFoldDB" id="A0A8D3WKY8"/>
<dbReference type="CDD" id="cd00093">
    <property type="entry name" value="HTH_XRE"/>
    <property type="match status" value="1"/>
</dbReference>
<dbReference type="InterPro" id="IPR001387">
    <property type="entry name" value="Cro/C1-type_HTH"/>
</dbReference>
<protein>
    <recommendedName>
        <fullName evidence="3">XRE family transcriptional regulator</fullName>
    </recommendedName>
</protein>
<dbReference type="OrthoDB" id="8438314at2"/>
<dbReference type="KEGG" id="sfa:Sfla_2973"/>
<accession>A0A8D3WKY8</accession>
<evidence type="ECO:0008006" key="3">
    <source>
        <dbReference type="Google" id="ProtNLM"/>
    </source>
</evidence>
<dbReference type="InterPro" id="IPR010982">
    <property type="entry name" value="Lambda_DNA-bd_dom_sf"/>
</dbReference>
<evidence type="ECO:0000313" key="1">
    <source>
        <dbReference type="EMBL" id="ADW04400.1"/>
    </source>
</evidence>
<dbReference type="Proteomes" id="UP000002066">
    <property type="component" value="Chromosome"/>
</dbReference>
<dbReference type="SUPFAM" id="SSF56024">
    <property type="entry name" value="Phospholipase D/nuclease"/>
    <property type="match status" value="1"/>
</dbReference>
<dbReference type="EMBL" id="CP002475">
    <property type="protein sequence ID" value="ADW04400.1"/>
    <property type="molecule type" value="Genomic_DNA"/>
</dbReference>